<keyword evidence="1" id="KW-0677">Repeat</keyword>
<protein>
    <recommendedName>
        <fullName evidence="5">Pentatricopeptide repeat-containing protein</fullName>
    </recommendedName>
</protein>
<evidence type="ECO:0000256" key="1">
    <source>
        <dbReference type="ARBA" id="ARBA00022737"/>
    </source>
</evidence>
<dbReference type="Gramene" id="AUR62011891-RA">
    <property type="protein sequence ID" value="AUR62011891-RA:cds"/>
    <property type="gene ID" value="AUR62011891"/>
</dbReference>
<dbReference type="InterPro" id="IPR011990">
    <property type="entry name" value="TPR-like_helical_dom_sf"/>
</dbReference>
<dbReference type="InterPro" id="IPR046848">
    <property type="entry name" value="E_motif"/>
</dbReference>
<dbReference type="InterPro" id="IPR046960">
    <property type="entry name" value="PPR_At4g14850-like_plant"/>
</dbReference>
<gene>
    <name evidence="3" type="primary">LOC110734375</name>
</gene>
<dbReference type="Pfam" id="PF01535">
    <property type="entry name" value="PPR"/>
    <property type="match status" value="5"/>
</dbReference>
<proteinExistence type="predicted"/>
<dbReference type="SUPFAM" id="SSF48452">
    <property type="entry name" value="TPR-like"/>
    <property type="match status" value="1"/>
</dbReference>
<dbReference type="SMR" id="A0A803LFD5"/>
<reference evidence="3" key="1">
    <citation type="journal article" date="2017" name="Nature">
        <title>The genome of Chenopodium quinoa.</title>
        <authorList>
            <person name="Jarvis D.E."/>
            <person name="Ho Y.S."/>
            <person name="Lightfoot D.J."/>
            <person name="Schmoeckel S.M."/>
            <person name="Li B."/>
            <person name="Borm T.J.A."/>
            <person name="Ohyanagi H."/>
            <person name="Mineta K."/>
            <person name="Michell C.T."/>
            <person name="Saber N."/>
            <person name="Kharbatia N.M."/>
            <person name="Rupper R.R."/>
            <person name="Sharp A.R."/>
            <person name="Dally N."/>
            <person name="Boughton B.A."/>
            <person name="Woo Y.H."/>
            <person name="Gao G."/>
            <person name="Schijlen E.G.W.M."/>
            <person name="Guo X."/>
            <person name="Momin A.A."/>
            <person name="Negrao S."/>
            <person name="Al-Babili S."/>
            <person name="Gehring C."/>
            <person name="Roessner U."/>
            <person name="Jung C."/>
            <person name="Murphy K."/>
            <person name="Arold S.T."/>
            <person name="Gojobori T."/>
            <person name="van der Linden C.G."/>
            <person name="van Loo E.N."/>
            <person name="Jellen E.N."/>
            <person name="Maughan P.J."/>
            <person name="Tester M."/>
        </authorList>
    </citation>
    <scope>NUCLEOTIDE SEQUENCE [LARGE SCALE GENOMIC DNA]</scope>
    <source>
        <strain evidence="3">cv. PI 614886</strain>
    </source>
</reference>
<dbReference type="RefSeq" id="XP_021770202.1">
    <property type="nucleotide sequence ID" value="XM_021914510.1"/>
</dbReference>
<dbReference type="GO" id="GO:0009451">
    <property type="term" value="P:RNA modification"/>
    <property type="evidence" value="ECO:0007669"/>
    <property type="project" value="InterPro"/>
</dbReference>
<dbReference type="FunFam" id="1.25.40.10:FF:001636">
    <property type="entry name" value="Pentatricopeptide repeat-containing protein At2g20540"/>
    <property type="match status" value="1"/>
</dbReference>
<dbReference type="KEGG" id="cqi:110734375"/>
<dbReference type="Pfam" id="PF20431">
    <property type="entry name" value="E_motif"/>
    <property type="match status" value="1"/>
</dbReference>
<evidence type="ECO:0008006" key="5">
    <source>
        <dbReference type="Google" id="ProtNLM"/>
    </source>
</evidence>
<dbReference type="GeneID" id="110734375"/>
<dbReference type="PROSITE" id="PS51375">
    <property type="entry name" value="PPR"/>
    <property type="match status" value="2"/>
</dbReference>
<dbReference type="PANTHER" id="PTHR47926">
    <property type="entry name" value="PENTATRICOPEPTIDE REPEAT-CONTAINING PROTEIN"/>
    <property type="match status" value="1"/>
</dbReference>
<feature type="repeat" description="PPR" evidence="2">
    <location>
        <begin position="177"/>
        <end position="211"/>
    </location>
</feature>
<dbReference type="GO" id="GO:0003723">
    <property type="term" value="F:RNA binding"/>
    <property type="evidence" value="ECO:0007669"/>
    <property type="project" value="InterPro"/>
</dbReference>
<dbReference type="Gene3D" id="1.25.40.10">
    <property type="entry name" value="Tetratricopeptide repeat domain"/>
    <property type="match status" value="4"/>
</dbReference>
<name>A0A803LFD5_CHEQI</name>
<dbReference type="PANTHER" id="PTHR47926:SF453">
    <property type="entry name" value="PENTATRICOPEPTIDE REPEAT (PPR) SUPERFAMILY PROTEIN"/>
    <property type="match status" value="1"/>
</dbReference>
<keyword evidence="4" id="KW-1185">Reference proteome</keyword>
<dbReference type="FunFam" id="1.25.40.10:FF:002166">
    <property type="entry name" value="Pentatricopeptide (PPR) repeat-containing protein-like"/>
    <property type="match status" value="1"/>
</dbReference>
<evidence type="ECO:0000256" key="2">
    <source>
        <dbReference type="PROSITE-ProRule" id="PRU00708"/>
    </source>
</evidence>
<dbReference type="OrthoDB" id="597215at2759"/>
<evidence type="ECO:0000313" key="4">
    <source>
        <dbReference type="Proteomes" id="UP000596660"/>
    </source>
</evidence>
<dbReference type="OMA" id="NHFIYPH"/>
<dbReference type="Pfam" id="PF13041">
    <property type="entry name" value="PPR_2"/>
    <property type="match status" value="1"/>
</dbReference>
<accession>A0A803LFD5</accession>
<dbReference type="EnsemblPlants" id="AUR62011891-RA">
    <property type="protein sequence ID" value="AUR62011891-RA:cds"/>
    <property type="gene ID" value="AUR62011891"/>
</dbReference>
<sequence length="542" mass="60984">MVTLSNTSNLTETVVAILEKCKTLNHLKQLQSSLITLGQAQAQFFVFRLIRFCTLHLSDLHYARLIFDHVNSPNVYLYSAIINAYAAKSHHFAVLSLYKNMVDKGRPRPNHFVYPSALKSSSEVFDSYGLKMVHTQIVKTGFGSNPIVQTALVDSYTRFCSDFGTARQLFDEMSERNVVSWTAMISGYARLGKMGNAIILFDEMPERDVPSWNAIIAGCTQNGLFPEAISYLRRMLAPCEMQLRPNEVTLACALSACGQTGMLQLGKETHGYICRKGIGRDSYISNALIDMYGKCGCLKEARLVFDTTTDKSMTSWNSMINCYALHGQSRSALDVFEEMIQTENDVRPDEITFIGLLNACTHGGLVERGYYYFGLMTKVYGIEPQIEHYGCVVDLLGRAGRFEEVMDIISGMKVKADEVIWGSLLNGCKIHGNSHLAEFAIRKLIEIDPNNGGYMSMLANLYVGLAKWDEVRGVRKMLKERDAQKIPGCSWIEVDCRIHQFHSTDKTHPRAEEIYNILESLFDFINQGLLDHVCDGNINLTY</sequence>
<feature type="repeat" description="PPR" evidence="2">
    <location>
        <begin position="312"/>
        <end position="346"/>
    </location>
</feature>
<dbReference type="NCBIfam" id="TIGR00756">
    <property type="entry name" value="PPR"/>
    <property type="match status" value="3"/>
</dbReference>
<organism evidence="3 4">
    <name type="scientific">Chenopodium quinoa</name>
    <name type="common">Quinoa</name>
    <dbReference type="NCBI Taxonomy" id="63459"/>
    <lineage>
        <taxon>Eukaryota</taxon>
        <taxon>Viridiplantae</taxon>
        <taxon>Streptophyta</taxon>
        <taxon>Embryophyta</taxon>
        <taxon>Tracheophyta</taxon>
        <taxon>Spermatophyta</taxon>
        <taxon>Magnoliopsida</taxon>
        <taxon>eudicotyledons</taxon>
        <taxon>Gunneridae</taxon>
        <taxon>Pentapetalae</taxon>
        <taxon>Caryophyllales</taxon>
        <taxon>Chenopodiaceae</taxon>
        <taxon>Chenopodioideae</taxon>
        <taxon>Atripliceae</taxon>
        <taxon>Chenopodium</taxon>
    </lineage>
</organism>
<dbReference type="AlphaFoldDB" id="A0A803LFD5"/>
<dbReference type="InterPro" id="IPR002885">
    <property type="entry name" value="PPR_rpt"/>
</dbReference>
<dbReference type="Proteomes" id="UP000596660">
    <property type="component" value="Unplaced"/>
</dbReference>
<reference evidence="3" key="2">
    <citation type="submission" date="2021-03" db="UniProtKB">
        <authorList>
            <consortium name="EnsemblPlants"/>
        </authorList>
    </citation>
    <scope>IDENTIFICATION</scope>
</reference>
<evidence type="ECO:0000313" key="3">
    <source>
        <dbReference type="EnsemblPlants" id="AUR62011891-RA:cds"/>
    </source>
</evidence>